<organism evidence="1">
    <name type="scientific">Brassica cretica</name>
    <name type="common">Mustard</name>
    <dbReference type="NCBI Taxonomy" id="69181"/>
    <lineage>
        <taxon>Eukaryota</taxon>
        <taxon>Viridiplantae</taxon>
        <taxon>Streptophyta</taxon>
        <taxon>Embryophyta</taxon>
        <taxon>Tracheophyta</taxon>
        <taxon>Spermatophyta</taxon>
        <taxon>Magnoliopsida</taxon>
        <taxon>eudicotyledons</taxon>
        <taxon>Gunneridae</taxon>
        <taxon>Pentapetalae</taxon>
        <taxon>rosids</taxon>
        <taxon>malvids</taxon>
        <taxon>Brassicales</taxon>
        <taxon>Brassicaceae</taxon>
        <taxon>Brassiceae</taxon>
        <taxon>Brassica</taxon>
    </lineage>
</organism>
<evidence type="ECO:0000313" key="1">
    <source>
        <dbReference type="EMBL" id="KAF2612677.1"/>
    </source>
</evidence>
<protein>
    <submittedName>
        <fullName evidence="1">Uncharacterized protein</fullName>
    </submittedName>
</protein>
<accession>A0A8S9M2Y5</accession>
<proteinExistence type="predicted"/>
<sequence>MNTCQSERHALLTIQLLRRLRSSPPVPPINQTPRLFSLPFLYTLSSSELALIKIRSFARQPPLDHLQ</sequence>
<dbReference type="AlphaFoldDB" id="A0A8S9M2Y5"/>
<comment type="caution">
    <text evidence="1">The sequence shown here is derived from an EMBL/GenBank/DDBJ whole genome shotgun (WGS) entry which is preliminary data.</text>
</comment>
<gene>
    <name evidence="1" type="ORF">F2Q70_00009627</name>
</gene>
<reference evidence="1" key="1">
    <citation type="submission" date="2019-12" db="EMBL/GenBank/DDBJ databases">
        <title>Genome sequencing and annotation of Brassica cretica.</title>
        <authorList>
            <person name="Studholme D.J."/>
            <person name="Sarris P.F."/>
        </authorList>
    </citation>
    <scope>NUCLEOTIDE SEQUENCE</scope>
    <source>
        <strain evidence="1">PFS-102/07</strain>
        <tissue evidence="1">Leaf</tissue>
    </source>
</reference>
<dbReference type="EMBL" id="QGKY02000089">
    <property type="protein sequence ID" value="KAF2612677.1"/>
    <property type="molecule type" value="Genomic_DNA"/>
</dbReference>
<name>A0A8S9M2Y5_BRACR</name>